<dbReference type="InterPro" id="IPR012318">
    <property type="entry name" value="HTH_CRP"/>
</dbReference>
<gene>
    <name evidence="5" type="ORF">BCL32_0696</name>
</gene>
<dbReference type="PANTHER" id="PTHR24567:SF75">
    <property type="entry name" value="FUMARATE AND NITRATE REDUCTION REGULATORY PROTEIN"/>
    <property type="match status" value="1"/>
</dbReference>
<dbReference type="InterPro" id="IPR014710">
    <property type="entry name" value="RmlC-like_jellyroll"/>
</dbReference>
<dbReference type="CDD" id="cd00092">
    <property type="entry name" value="HTH_CRP"/>
    <property type="match status" value="1"/>
</dbReference>
<dbReference type="CDD" id="cd00038">
    <property type="entry name" value="CAP_ED"/>
    <property type="match status" value="1"/>
</dbReference>
<dbReference type="Proteomes" id="UP000319824">
    <property type="component" value="Unassembled WGS sequence"/>
</dbReference>
<dbReference type="PROSITE" id="PS51063">
    <property type="entry name" value="HTH_CRP_2"/>
    <property type="match status" value="1"/>
</dbReference>
<dbReference type="Pfam" id="PF13545">
    <property type="entry name" value="HTH_Crp_2"/>
    <property type="match status" value="1"/>
</dbReference>
<organism evidence="5 6">
    <name type="scientific">Rhizobium mongolense USDA 1844</name>
    <dbReference type="NCBI Taxonomy" id="1079460"/>
    <lineage>
        <taxon>Bacteria</taxon>
        <taxon>Pseudomonadati</taxon>
        <taxon>Pseudomonadota</taxon>
        <taxon>Alphaproteobacteria</taxon>
        <taxon>Hyphomicrobiales</taxon>
        <taxon>Rhizobiaceae</taxon>
        <taxon>Rhizobium/Agrobacterium group</taxon>
        <taxon>Rhizobium</taxon>
    </lineage>
</organism>
<dbReference type="GO" id="GO:0005829">
    <property type="term" value="C:cytosol"/>
    <property type="evidence" value="ECO:0007669"/>
    <property type="project" value="TreeGrafter"/>
</dbReference>
<keyword evidence="1" id="KW-0805">Transcription regulation</keyword>
<dbReference type="InterPro" id="IPR050397">
    <property type="entry name" value="Env_Response_Regulators"/>
</dbReference>
<proteinExistence type="predicted"/>
<feature type="domain" description="HTH crp-type" evidence="4">
    <location>
        <begin position="147"/>
        <end position="220"/>
    </location>
</feature>
<dbReference type="SUPFAM" id="SSF46785">
    <property type="entry name" value="Winged helix' DNA-binding domain"/>
    <property type="match status" value="1"/>
</dbReference>
<dbReference type="EMBL" id="VISO01000001">
    <property type="protein sequence ID" value="TVZ75237.1"/>
    <property type="molecule type" value="Genomic_DNA"/>
</dbReference>
<evidence type="ECO:0000256" key="1">
    <source>
        <dbReference type="ARBA" id="ARBA00023015"/>
    </source>
</evidence>
<evidence type="ECO:0000256" key="3">
    <source>
        <dbReference type="ARBA" id="ARBA00023163"/>
    </source>
</evidence>
<evidence type="ECO:0000313" key="5">
    <source>
        <dbReference type="EMBL" id="TVZ75237.1"/>
    </source>
</evidence>
<dbReference type="GO" id="GO:0003700">
    <property type="term" value="F:DNA-binding transcription factor activity"/>
    <property type="evidence" value="ECO:0007669"/>
    <property type="project" value="TreeGrafter"/>
</dbReference>
<evidence type="ECO:0000313" key="6">
    <source>
        <dbReference type="Proteomes" id="UP000319824"/>
    </source>
</evidence>
<dbReference type="SUPFAM" id="SSF51206">
    <property type="entry name" value="cAMP-binding domain-like"/>
    <property type="match status" value="1"/>
</dbReference>
<evidence type="ECO:0000256" key="2">
    <source>
        <dbReference type="ARBA" id="ARBA00023125"/>
    </source>
</evidence>
<dbReference type="PANTHER" id="PTHR24567">
    <property type="entry name" value="CRP FAMILY TRANSCRIPTIONAL REGULATORY PROTEIN"/>
    <property type="match status" value="1"/>
</dbReference>
<dbReference type="Gene3D" id="2.60.120.10">
    <property type="entry name" value="Jelly Rolls"/>
    <property type="match status" value="1"/>
</dbReference>
<accession>A0A559TKY7</accession>
<dbReference type="Gene3D" id="1.10.10.10">
    <property type="entry name" value="Winged helix-like DNA-binding domain superfamily/Winged helix DNA-binding domain"/>
    <property type="match status" value="1"/>
</dbReference>
<name>A0A559TKY7_9HYPH</name>
<keyword evidence="2" id="KW-0238">DNA-binding</keyword>
<dbReference type="RefSeq" id="WP_022719051.1">
    <property type="nucleotide sequence ID" value="NZ_ATTQ01000039.1"/>
</dbReference>
<dbReference type="SMART" id="SM00419">
    <property type="entry name" value="HTH_CRP"/>
    <property type="match status" value="1"/>
</dbReference>
<dbReference type="InterPro" id="IPR000595">
    <property type="entry name" value="cNMP-bd_dom"/>
</dbReference>
<dbReference type="SMART" id="SM00100">
    <property type="entry name" value="cNMP"/>
    <property type="match status" value="1"/>
</dbReference>
<comment type="caution">
    <text evidence="5">The sequence shown here is derived from an EMBL/GenBank/DDBJ whole genome shotgun (WGS) entry which is preliminary data.</text>
</comment>
<protein>
    <submittedName>
        <fullName evidence="5">CRP/FNR family transcriptional regulator</fullName>
    </submittedName>
</protein>
<evidence type="ECO:0000259" key="4">
    <source>
        <dbReference type="PROSITE" id="PS51063"/>
    </source>
</evidence>
<dbReference type="GO" id="GO:0003677">
    <property type="term" value="F:DNA binding"/>
    <property type="evidence" value="ECO:0007669"/>
    <property type="project" value="UniProtKB-KW"/>
</dbReference>
<dbReference type="InterPro" id="IPR036390">
    <property type="entry name" value="WH_DNA-bd_sf"/>
</dbReference>
<dbReference type="PRINTS" id="PR00034">
    <property type="entry name" value="HTHCRP"/>
</dbReference>
<dbReference type="InterPro" id="IPR036388">
    <property type="entry name" value="WH-like_DNA-bd_sf"/>
</dbReference>
<dbReference type="AlphaFoldDB" id="A0A559TKY7"/>
<dbReference type="Pfam" id="PF00027">
    <property type="entry name" value="cNMP_binding"/>
    <property type="match status" value="1"/>
</dbReference>
<sequence>MLMQKNAAFENVELTNEPVRTARSLSSLFLLSATETVAAGKAICWEGDSVKHLFQVTEGVVRLHRIIGEGRRVITAFLFSGDLIGASLQSDILFTAEAVTECKIRRITRKAFLDEIARCECLRPEYIALLCREVAAAQDHMVLRSKKNAEERLCSFILNLATHAENDLNHRLLRVPMNRQDIADYLGLTIETVSRTITKLASRNIVVPEGRHALRIMNLGRVVQLSGNADDFLEKTCHSVRLH</sequence>
<reference evidence="5 6" key="1">
    <citation type="submission" date="2019-06" db="EMBL/GenBank/DDBJ databases">
        <title>Pac Bio to generate improved reference genome sequences for organisms with transposon mutant libraries (support for FEBA project).</title>
        <authorList>
            <person name="Blow M."/>
        </authorList>
    </citation>
    <scope>NUCLEOTIDE SEQUENCE [LARGE SCALE GENOMIC DNA]</scope>
    <source>
        <strain evidence="5 6">USDA 1844</strain>
    </source>
</reference>
<dbReference type="InterPro" id="IPR018490">
    <property type="entry name" value="cNMP-bd_dom_sf"/>
</dbReference>
<keyword evidence="3" id="KW-0804">Transcription</keyword>